<feature type="transmembrane region" description="Helical" evidence="18">
    <location>
        <begin position="31"/>
        <end position="51"/>
    </location>
</feature>
<proteinExistence type="inferred from homology"/>
<keyword evidence="9 18" id="KW-0812">Transmembrane</keyword>
<dbReference type="InterPro" id="IPR048254">
    <property type="entry name" value="CDP_ALCOHOL_P_TRANSF_CS"/>
</dbReference>
<sequence length="173" mass="19325">MRIADYLTLSRIILTPVCLFFLFFPMEHKEIYAATIFILAALTDGLDGYVARRRNESTAFGKSFDPIADKILIGGALYSLFMLDKVSGWVVAVILAREILITVLRAKAQKKGLSVAAGLWGKIKTFSQIIAITMIILSVPGAQIVLYIAVFFTAFSGLDYLWKWKRAFLPPQK</sequence>
<evidence type="ECO:0000256" key="1">
    <source>
        <dbReference type="ARBA" id="ARBA00003973"/>
    </source>
</evidence>
<keyword evidence="8 17" id="KW-0808">Transferase</keyword>
<evidence type="ECO:0000256" key="13">
    <source>
        <dbReference type="ARBA" id="ARBA00023209"/>
    </source>
</evidence>
<dbReference type="Proteomes" id="UP000657177">
    <property type="component" value="Unassembled WGS sequence"/>
</dbReference>
<dbReference type="InterPro" id="IPR050324">
    <property type="entry name" value="CDP-alcohol_PTase-I"/>
</dbReference>
<dbReference type="GO" id="GO:0016020">
    <property type="term" value="C:membrane"/>
    <property type="evidence" value="ECO:0007669"/>
    <property type="project" value="UniProtKB-SubCell"/>
</dbReference>
<dbReference type="Pfam" id="PF01066">
    <property type="entry name" value="CDP-OH_P_transf"/>
    <property type="match status" value="1"/>
</dbReference>
<keyword evidence="12 18" id="KW-0472">Membrane</keyword>
<comment type="caution">
    <text evidence="19">The sequence shown here is derived from an EMBL/GenBank/DDBJ whole genome shotgun (WGS) entry which is preliminary data.</text>
</comment>
<evidence type="ECO:0000256" key="16">
    <source>
        <dbReference type="NCBIfam" id="TIGR00560"/>
    </source>
</evidence>
<dbReference type="PANTHER" id="PTHR14269">
    <property type="entry name" value="CDP-DIACYLGLYCEROL--GLYCEROL-3-PHOSPHATE 3-PHOSPHATIDYLTRANSFERASE-RELATED"/>
    <property type="match status" value="1"/>
</dbReference>
<evidence type="ECO:0000256" key="17">
    <source>
        <dbReference type="RuleBase" id="RU003750"/>
    </source>
</evidence>
<evidence type="ECO:0000256" key="18">
    <source>
        <dbReference type="SAM" id="Phobius"/>
    </source>
</evidence>
<evidence type="ECO:0000256" key="8">
    <source>
        <dbReference type="ARBA" id="ARBA00022679"/>
    </source>
</evidence>
<name>A0A8J6HRR3_9FIRM</name>
<dbReference type="PROSITE" id="PS00379">
    <property type="entry name" value="CDP_ALCOHOL_P_TRANSF"/>
    <property type="match status" value="1"/>
</dbReference>
<evidence type="ECO:0000313" key="20">
    <source>
        <dbReference type="Proteomes" id="UP000657177"/>
    </source>
</evidence>
<dbReference type="Gene3D" id="1.20.120.1760">
    <property type="match status" value="1"/>
</dbReference>
<evidence type="ECO:0000256" key="11">
    <source>
        <dbReference type="ARBA" id="ARBA00023098"/>
    </source>
</evidence>
<dbReference type="UniPathway" id="UPA00084">
    <property type="reaction ID" value="UER00503"/>
</dbReference>
<dbReference type="PIRSF" id="PIRSF000847">
    <property type="entry name" value="Phos_ph_gly_syn"/>
    <property type="match status" value="1"/>
</dbReference>
<dbReference type="GO" id="GO:0006655">
    <property type="term" value="P:phosphatidylglycerol biosynthetic process"/>
    <property type="evidence" value="ECO:0007669"/>
    <property type="project" value="UniProtKB-UniPathway"/>
</dbReference>
<comment type="similarity">
    <text evidence="4 17">Belongs to the CDP-alcohol phosphatidyltransferase class-I family.</text>
</comment>
<keyword evidence="10 18" id="KW-1133">Transmembrane helix</keyword>
<evidence type="ECO:0000256" key="3">
    <source>
        <dbReference type="ARBA" id="ARBA00005042"/>
    </source>
</evidence>
<evidence type="ECO:0000256" key="10">
    <source>
        <dbReference type="ARBA" id="ARBA00022989"/>
    </source>
</evidence>
<dbReference type="GO" id="GO:0008444">
    <property type="term" value="F:CDP-diacylglycerol-glycerol-3-phosphate 3-phosphatidyltransferase activity"/>
    <property type="evidence" value="ECO:0007669"/>
    <property type="project" value="UniProtKB-UniRule"/>
</dbReference>
<evidence type="ECO:0000313" key="19">
    <source>
        <dbReference type="EMBL" id="MBA2132891.1"/>
    </source>
</evidence>
<evidence type="ECO:0000256" key="7">
    <source>
        <dbReference type="ARBA" id="ARBA00022516"/>
    </source>
</evidence>
<evidence type="ECO:0000256" key="5">
    <source>
        <dbReference type="ARBA" id="ARBA00013170"/>
    </source>
</evidence>
<evidence type="ECO:0000256" key="14">
    <source>
        <dbReference type="ARBA" id="ARBA00023264"/>
    </source>
</evidence>
<comment type="subcellular location">
    <subcellularLocation>
        <location evidence="2">Membrane</location>
        <topology evidence="2">Multi-pass membrane protein</topology>
    </subcellularLocation>
</comment>
<feature type="transmembrane region" description="Helical" evidence="18">
    <location>
        <begin position="6"/>
        <end position="24"/>
    </location>
</feature>
<evidence type="ECO:0000256" key="2">
    <source>
        <dbReference type="ARBA" id="ARBA00004141"/>
    </source>
</evidence>
<feature type="transmembrane region" description="Helical" evidence="18">
    <location>
        <begin position="71"/>
        <end position="96"/>
    </location>
</feature>
<dbReference type="NCBIfam" id="TIGR00560">
    <property type="entry name" value="pgsA"/>
    <property type="match status" value="1"/>
</dbReference>
<keyword evidence="7" id="KW-0444">Lipid biosynthesis</keyword>
<dbReference type="InterPro" id="IPR004570">
    <property type="entry name" value="Phosphatidylglycerol_P_synth"/>
</dbReference>
<reference evidence="19" key="1">
    <citation type="submission" date="2020-06" db="EMBL/GenBank/DDBJ databases">
        <title>Novel chitinolytic bacterium.</title>
        <authorList>
            <person name="Ungkulpasvich U."/>
            <person name="Kosugi A."/>
            <person name="Uke A."/>
        </authorList>
    </citation>
    <scope>NUCLEOTIDE SEQUENCE</scope>
    <source>
        <strain evidence="19">UUS1-1</strain>
    </source>
</reference>
<keyword evidence="13" id="KW-0594">Phospholipid biosynthesis</keyword>
<comment type="pathway">
    <text evidence="3">Phospholipid metabolism; phosphatidylglycerol biosynthesis; phosphatidylglycerol from CDP-diacylglycerol: step 1/2.</text>
</comment>
<dbReference type="PANTHER" id="PTHR14269:SF62">
    <property type="entry name" value="CDP-DIACYLGLYCEROL--GLYCEROL-3-PHOSPHATE 3-PHOSPHATIDYLTRANSFERASE 1, CHLOROPLASTIC"/>
    <property type="match status" value="1"/>
</dbReference>
<evidence type="ECO:0000256" key="4">
    <source>
        <dbReference type="ARBA" id="ARBA00010441"/>
    </source>
</evidence>
<evidence type="ECO:0000256" key="12">
    <source>
        <dbReference type="ARBA" id="ARBA00023136"/>
    </source>
</evidence>
<comment type="function">
    <text evidence="1">This protein catalyzes the committed step to the synthesis of the acidic phospholipids.</text>
</comment>
<keyword evidence="14" id="KW-1208">Phospholipid metabolism</keyword>
<dbReference type="EMBL" id="JAAKDE010000009">
    <property type="protein sequence ID" value="MBA2132891.1"/>
    <property type="molecule type" value="Genomic_DNA"/>
</dbReference>
<dbReference type="AlphaFoldDB" id="A0A8J6HRR3"/>
<keyword evidence="11" id="KW-0443">Lipid metabolism</keyword>
<protein>
    <recommendedName>
        <fullName evidence="6 16">CDP-diacylglycerol--glycerol-3-phosphate 3-phosphatidyltransferase</fullName>
        <ecNumber evidence="5 16">2.7.8.5</ecNumber>
    </recommendedName>
</protein>
<comment type="catalytic activity">
    <reaction evidence="15">
        <text>a CDP-1,2-diacyl-sn-glycerol + sn-glycerol 3-phosphate = a 1,2-diacyl-sn-glycero-3-phospho-(1'-sn-glycero-3'-phosphate) + CMP + H(+)</text>
        <dbReference type="Rhea" id="RHEA:12593"/>
        <dbReference type="ChEBI" id="CHEBI:15378"/>
        <dbReference type="ChEBI" id="CHEBI:57597"/>
        <dbReference type="ChEBI" id="CHEBI:58332"/>
        <dbReference type="ChEBI" id="CHEBI:60110"/>
        <dbReference type="ChEBI" id="CHEBI:60377"/>
        <dbReference type="EC" id="2.7.8.5"/>
    </reaction>
</comment>
<gene>
    <name evidence="19" type="primary">pgsA</name>
    <name evidence="19" type="ORF">G5B42_04960</name>
</gene>
<dbReference type="InterPro" id="IPR043130">
    <property type="entry name" value="CDP-OH_PTrfase_TM_dom"/>
</dbReference>
<evidence type="ECO:0000256" key="9">
    <source>
        <dbReference type="ARBA" id="ARBA00022692"/>
    </source>
</evidence>
<dbReference type="InterPro" id="IPR000462">
    <property type="entry name" value="CDP-OH_P_trans"/>
</dbReference>
<accession>A0A8J6HRR3</accession>
<evidence type="ECO:0000256" key="6">
    <source>
        <dbReference type="ARBA" id="ARBA00014944"/>
    </source>
</evidence>
<organism evidence="19 20">
    <name type="scientific">Capillibacterium thermochitinicola</name>
    <dbReference type="NCBI Taxonomy" id="2699427"/>
    <lineage>
        <taxon>Bacteria</taxon>
        <taxon>Bacillati</taxon>
        <taxon>Bacillota</taxon>
        <taxon>Capillibacterium</taxon>
    </lineage>
</organism>
<dbReference type="EC" id="2.7.8.5" evidence="5 16"/>
<evidence type="ECO:0000256" key="15">
    <source>
        <dbReference type="ARBA" id="ARBA00048586"/>
    </source>
</evidence>
<keyword evidence="20" id="KW-1185">Reference proteome</keyword>
<dbReference type="RefSeq" id="WP_181339348.1">
    <property type="nucleotide sequence ID" value="NZ_JAAKDE010000009.1"/>
</dbReference>